<gene>
    <name evidence="2" type="ORF">CYMTET_52460</name>
</gene>
<evidence type="ECO:0000313" key="2">
    <source>
        <dbReference type="EMBL" id="KAK3237468.1"/>
    </source>
</evidence>
<feature type="region of interest" description="Disordered" evidence="1">
    <location>
        <begin position="65"/>
        <end position="125"/>
    </location>
</feature>
<dbReference type="Proteomes" id="UP001190700">
    <property type="component" value="Unassembled WGS sequence"/>
</dbReference>
<sequence length="155" mass="16674">MTINQNTESVRQPQRAQFKWAAQLMSAKHREVGTEVLAIRGTSPLCEYNYLPPLLGRLRRTKRARWLGAPRGKPPPGGPGASYPAAAEPSDPSGATYPTAAEPSDPSRRVPYPAAAEPRTQARPTHCVSYWIPGASYPAAAEPSDPPGTSYPALL</sequence>
<organism evidence="2 3">
    <name type="scientific">Cymbomonas tetramitiformis</name>
    <dbReference type="NCBI Taxonomy" id="36881"/>
    <lineage>
        <taxon>Eukaryota</taxon>
        <taxon>Viridiplantae</taxon>
        <taxon>Chlorophyta</taxon>
        <taxon>Pyramimonadophyceae</taxon>
        <taxon>Pyramimonadales</taxon>
        <taxon>Pyramimonadaceae</taxon>
        <taxon>Cymbomonas</taxon>
    </lineage>
</organism>
<protein>
    <submittedName>
        <fullName evidence="2">Uncharacterized protein</fullName>
    </submittedName>
</protein>
<reference evidence="2 3" key="1">
    <citation type="journal article" date="2015" name="Genome Biol. Evol.">
        <title>Comparative Genomics of a Bacterivorous Green Alga Reveals Evolutionary Causalities and Consequences of Phago-Mixotrophic Mode of Nutrition.</title>
        <authorList>
            <person name="Burns J.A."/>
            <person name="Paasch A."/>
            <person name="Narechania A."/>
            <person name="Kim E."/>
        </authorList>
    </citation>
    <scope>NUCLEOTIDE SEQUENCE [LARGE SCALE GENOMIC DNA]</scope>
    <source>
        <strain evidence="2 3">PLY_AMNH</strain>
    </source>
</reference>
<proteinExistence type="predicted"/>
<evidence type="ECO:0000313" key="3">
    <source>
        <dbReference type="Proteomes" id="UP001190700"/>
    </source>
</evidence>
<comment type="caution">
    <text evidence="2">The sequence shown here is derived from an EMBL/GenBank/DDBJ whole genome shotgun (WGS) entry which is preliminary data.</text>
</comment>
<keyword evidence="3" id="KW-1185">Reference proteome</keyword>
<evidence type="ECO:0000256" key="1">
    <source>
        <dbReference type="SAM" id="MobiDB-lite"/>
    </source>
</evidence>
<dbReference type="AlphaFoldDB" id="A0AAE0BK98"/>
<accession>A0AAE0BK98</accession>
<name>A0AAE0BK98_9CHLO</name>
<dbReference type="EMBL" id="LGRX02034581">
    <property type="protein sequence ID" value="KAK3237468.1"/>
    <property type="molecule type" value="Genomic_DNA"/>
</dbReference>